<dbReference type="AlphaFoldDB" id="A0A8J4CYK3"/>
<dbReference type="OrthoDB" id="10576763at2759"/>
<feature type="compositionally biased region" description="Basic and acidic residues" evidence="2">
    <location>
        <begin position="299"/>
        <end position="308"/>
    </location>
</feature>
<evidence type="ECO:0000256" key="1">
    <source>
        <dbReference type="SAM" id="Coils"/>
    </source>
</evidence>
<dbReference type="Proteomes" id="UP000747110">
    <property type="component" value="Unassembled WGS sequence"/>
</dbReference>
<evidence type="ECO:0000313" key="3">
    <source>
        <dbReference type="EMBL" id="GIL91315.1"/>
    </source>
</evidence>
<evidence type="ECO:0000256" key="2">
    <source>
        <dbReference type="SAM" id="MobiDB-lite"/>
    </source>
</evidence>
<name>A0A8J4CYK3_9CHLO</name>
<feature type="region of interest" description="Disordered" evidence="2">
    <location>
        <begin position="414"/>
        <end position="449"/>
    </location>
</feature>
<protein>
    <submittedName>
        <fullName evidence="3">Uncharacterized protein</fullName>
    </submittedName>
</protein>
<comment type="caution">
    <text evidence="3">The sequence shown here is derived from an EMBL/GenBank/DDBJ whole genome shotgun (WGS) entry which is preliminary data.</text>
</comment>
<feature type="compositionally biased region" description="Low complexity" evidence="2">
    <location>
        <begin position="309"/>
        <end position="322"/>
    </location>
</feature>
<feature type="coiled-coil region" evidence="1">
    <location>
        <begin position="132"/>
        <end position="159"/>
    </location>
</feature>
<organism evidence="3 4">
    <name type="scientific">Volvox reticuliferus</name>
    <dbReference type="NCBI Taxonomy" id="1737510"/>
    <lineage>
        <taxon>Eukaryota</taxon>
        <taxon>Viridiplantae</taxon>
        <taxon>Chlorophyta</taxon>
        <taxon>core chlorophytes</taxon>
        <taxon>Chlorophyceae</taxon>
        <taxon>CS clade</taxon>
        <taxon>Chlamydomonadales</taxon>
        <taxon>Volvocaceae</taxon>
        <taxon>Volvox</taxon>
    </lineage>
</organism>
<feature type="compositionally biased region" description="Polar residues" evidence="2">
    <location>
        <begin position="375"/>
        <end position="390"/>
    </location>
</feature>
<reference evidence="3" key="1">
    <citation type="journal article" date="2021" name="Proc. Natl. Acad. Sci. U.S.A.">
        <title>Three genomes in the algal genus Volvox reveal the fate of a haploid sex-determining region after a transition to homothallism.</title>
        <authorList>
            <person name="Yamamoto K."/>
            <person name="Hamaji T."/>
            <person name="Kawai-Toyooka H."/>
            <person name="Matsuzaki R."/>
            <person name="Takahashi F."/>
            <person name="Nishimura Y."/>
            <person name="Kawachi M."/>
            <person name="Noguchi H."/>
            <person name="Minakuchi Y."/>
            <person name="Umen J.G."/>
            <person name="Toyoda A."/>
            <person name="Nozaki H."/>
        </authorList>
    </citation>
    <scope>NUCLEOTIDE SEQUENCE</scope>
    <source>
        <strain evidence="3">NIES-3786</strain>
    </source>
</reference>
<feature type="region of interest" description="Disordered" evidence="2">
    <location>
        <begin position="20"/>
        <end position="75"/>
    </location>
</feature>
<feature type="compositionally biased region" description="Low complexity" evidence="2">
    <location>
        <begin position="428"/>
        <end position="442"/>
    </location>
</feature>
<feature type="compositionally biased region" description="Polar residues" evidence="2">
    <location>
        <begin position="31"/>
        <end position="42"/>
    </location>
</feature>
<proteinExistence type="predicted"/>
<gene>
    <name evidence="3" type="ORF">Vretifemale_18958</name>
</gene>
<feature type="non-terminal residue" evidence="3">
    <location>
        <position position="1"/>
    </location>
</feature>
<evidence type="ECO:0000313" key="4">
    <source>
        <dbReference type="Proteomes" id="UP000747110"/>
    </source>
</evidence>
<feature type="compositionally biased region" description="Low complexity" evidence="2">
    <location>
        <begin position="357"/>
        <end position="370"/>
    </location>
</feature>
<keyword evidence="4" id="KW-1185">Reference proteome</keyword>
<feature type="region of interest" description="Disordered" evidence="2">
    <location>
        <begin position="299"/>
        <end position="396"/>
    </location>
</feature>
<dbReference type="EMBL" id="BNCP01000064">
    <property type="protein sequence ID" value="GIL91315.1"/>
    <property type="molecule type" value="Genomic_DNA"/>
</dbReference>
<accession>A0A8J4CYK3</accession>
<keyword evidence="1" id="KW-0175">Coiled coil</keyword>
<sequence>GTGGGAFPLPWASASTDLGLAYGQPQYGSGRLNTSPGFTRASTPAHPRPRSGAPGGPPQVLRLGPSRLGTPAGAAPGASYSGALATFLAAPGGSPTSRASGSFASGALDELMAAAAVAGGSTGGGGAAALPVLELHNRAAELNDKVDAIEQNLRIERSKTEEMRRILADIKDRLNQGPLGGGGGDGGGSGLSPVESLTFPPANPLTYDTGLGPSYSGYSAFINTPAAAAATDMSGGGGGGLRYGSAAGVNILGPHYSDLTSGHQGKVRIFVDEDAIREQEQQRALQVLARQAEKLKQQMLREHQERRLATSVASSATAARASPQLQQMGPPAAAAAVAHGIKDGPRHSRQVSREVNPASRRSGARRSSPGKMSRPGSSSHVPRRTQQQVDDSSDSDHAAMAALAAAAASYGGSRAASRQGSAGGATSGGSRPPRPGLSRLSGPTIHGSLGDLPAAATMYGMSGDVTSASSRSATVSGITSGFVAAASNGGGGAGAGAGSSHARASAILQGNRFVASSAFGSISLVGSDKQAAAAAAVAAAGAGAGARGNISKASSFSDRMTQASQLSYRSASGWDAALPVAASAEGR</sequence>